<proteinExistence type="predicted"/>
<gene>
    <name evidence="2" type="ORF">E8E12_007676</name>
</gene>
<keyword evidence="1" id="KW-0472">Membrane</keyword>
<accession>A0A9P4WUI7</accession>
<keyword evidence="1" id="KW-1133">Transmembrane helix</keyword>
<feature type="transmembrane region" description="Helical" evidence="1">
    <location>
        <begin position="12"/>
        <end position="31"/>
    </location>
</feature>
<evidence type="ECO:0000256" key="1">
    <source>
        <dbReference type="SAM" id="Phobius"/>
    </source>
</evidence>
<reference evidence="2" key="1">
    <citation type="submission" date="2019-04" db="EMBL/GenBank/DDBJ databases">
        <title>Sequencing of skin fungus with MAO and IRED activity.</title>
        <authorList>
            <person name="Marsaioli A.J."/>
            <person name="Bonatto J.M.C."/>
            <person name="Reis Junior O."/>
        </authorList>
    </citation>
    <scope>NUCLEOTIDE SEQUENCE</scope>
    <source>
        <strain evidence="2">28M1</strain>
    </source>
</reference>
<name>A0A9P4WUI7_9PLEO</name>
<organism evidence="2 3">
    <name type="scientific">Didymella heteroderae</name>
    <dbReference type="NCBI Taxonomy" id="1769908"/>
    <lineage>
        <taxon>Eukaryota</taxon>
        <taxon>Fungi</taxon>
        <taxon>Dikarya</taxon>
        <taxon>Ascomycota</taxon>
        <taxon>Pezizomycotina</taxon>
        <taxon>Dothideomycetes</taxon>
        <taxon>Pleosporomycetidae</taxon>
        <taxon>Pleosporales</taxon>
        <taxon>Pleosporineae</taxon>
        <taxon>Didymellaceae</taxon>
        <taxon>Didymella</taxon>
    </lineage>
</organism>
<dbReference type="AlphaFoldDB" id="A0A9P4WUI7"/>
<dbReference type="OrthoDB" id="10352703at2759"/>
<evidence type="ECO:0000313" key="3">
    <source>
        <dbReference type="Proteomes" id="UP000758155"/>
    </source>
</evidence>
<keyword evidence="1" id="KW-0812">Transmembrane</keyword>
<dbReference type="EMBL" id="SWKV01000018">
    <property type="protein sequence ID" value="KAF3041928.1"/>
    <property type="molecule type" value="Genomic_DNA"/>
</dbReference>
<keyword evidence="3" id="KW-1185">Reference proteome</keyword>
<evidence type="ECO:0000313" key="2">
    <source>
        <dbReference type="EMBL" id="KAF3041928.1"/>
    </source>
</evidence>
<dbReference type="Proteomes" id="UP000758155">
    <property type="component" value="Unassembled WGS sequence"/>
</dbReference>
<protein>
    <submittedName>
        <fullName evidence="2">Uncharacterized protein</fullName>
    </submittedName>
</protein>
<sequence length="112" mass="13419">MAAYWKNHRLEIISWVIVGVLLIMFLAWCWYPQPKIHVQPATPVLRPRRYPDDHDVELAPLPRAFVPLPLYENHERDVWVPDYIDLEKHADGYHYPRHLDKMRIAGHDDTWS</sequence>
<comment type="caution">
    <text evidence="2">The sequence shown here is derived from an EMBL/GenBank/DDBJ whole genome shotgun (WGS) entry which is preliminary data.</text>
</comment>